<dbReference type="Proteomes" id="UP000814033">
    <property type="component" value="Unassembled WGS sequence"/>
</dbReference>
<dbReference type="EMBL" id="MU275981">
    <property type="protein sequence ID" value="KAI0044481.1"/>
    <property type="molecule type" value="Genomic_DNA"/>
</dbReference>
<gene>
    <name evidence="1" type="ORF">FA95DRAFT_1608480</name>
</gene>
<reference evidence="1" key="2">
    <citation type="journal article" date="2022" name="New Phytol.">
        <title>Evolutionary transition to the ectomycorrhizal habit in the genomes of a hyperdiverse lineage of mushroom-forming fungi.</title>
        <authorList>
            <person name="Looney B."/>
            <person name="Miyauchi S."/>
            <person name="Morin E."/>
            <person name="Drula E."/>
            <person name="Courty P.E."/>
            <person name="Kohler A."/>
            <person name="Kuo A."/>
            <person name="LaButti K."/>
            <person name="Pangilinan J."/>
            <person name="Lipzen A."/>
            <person name="Riley R."/>
            <person name="Andreopoulos W."/>
            <person name="He G."/>
            <person name="Johnson J."/>
            <person name="Nolan M."/>
            <person name="Tritt A."/>
            <person name="Barry K.W."/>
            <person name="Grigoriev I.V."/>
            <person name="Nagy L.G."/>
            <person name="Hibbett D."/>
            <person name="Henrissat B."/>
            <person name="Matheny P.B."/>
            <person name="Labbe J."/>
            <person name="Martin F.M."/>
        </authorList>
    </citation>
    <scope>NUCLEOTIDE SEQUENCE</scope>
    <source>
        <strain evidence="1">FP105234-sp</strain>
    </source>
</reference>
<protein>
    <submittedName>
        <fullName evidence="1">Uncharacterized protein</fullName>
    </submittedName>
</protein>
<reference evidence="1" key="1">
    <citation type="submission" date="2021-02" db="EMBL/GenBank/DDBJ databases">
        <authorList>
            <consortium name="DOE Joint Genome Institute"/>
            <person name="Ahrendt S."/>
            <person name="Looney B.P."/>
            <person name="Miyauchi S."/>
            <person name="Morin E."/>
            <person name="Drula E."/>
            <person name="Courty P.E."/>
            <person name="Chicoki N."/>
            <person name="Fauchery L."/>
            <person name="Kohler A."/>
            <person name="Kuo A."/>
            <person name="Labutti K."/>
            <person name="Pangilinan J."/>
            <person name="Lipzen A."/>
            <person name="Riley R."/>
            <person name="Andreopoulos W."/>
            <person name="He G."/>
            <person name="Johnson J."/>
            <person name="Barry K.W."/>
            <person name="Grigoriev I.V."/>
            <person name="Nagy L."/>
            <person name="Hibbett D."/>
            <person name="Henrissat B."/>
            <person name="Matheny P.B."/>
            <person name="Labbe J."/>
            <person name="Martin F."/>
        </authorList>
    </citation>
    <scope>NUCLEOTIDE SEQUENCE</scope>
    <source>
        <strain evidence="1">FP105234-sp</strain>
    </source>
</reference>
<evidence type="ECO:0000313" key="2">
    <source>
        <dbReference type="Proteomes" id="UP000814033"/>
    </source>
</evidence>
<keyword evidence="2" id="KW-1185">Reference proteome</keyword>
<sequence>MACGPGYKVQAPIEIDWFIHSAAASLFVTSNSQPQYIIPRVPPLGVKSATTPYNHGCEIALPPPIPEDLEGRACFYGFVINDELFAQYDKEHQPEPLPVDNYTNRSNQRAHVLAKFSKELGFFMLTRVFPTTLDTPDGDIVQMLALASHRHRGTKYWYCPAPEVLDEFRRRLMTDVQPKWIATRPDQALDYLNVYQSAQYAELSNDYFLWEAPIVFIEVRHSFLPTTMAAIASEPTPLELKVATTPYKHGCKVAPPPPIPAELQGRRCYYGFVINDELCAQYDKEHHLERLPTDDYTNYSNRRANIMAKFSKELGFFLWTLDVPTIVDSPEGDMVNMLALASYHHLGTKYWYCPSPKVLDEFCRRLMTDVQPTWIATRSI</sequence>
<evidence type="ECO:0000313" key="1">
    <source>
        <dbReference type="EMBL" id="KAI0044481.1"/>
    </source>
</evidence>
<proteinExistence type="predicted"/>
<comment type="caution">
    <text evidence="1">The sequence shown here is derived from an EMBL/GenBank/DDBJ whole genome shotgun (WGS) entry which is preliminary data.</text>
</comment>
<accession>A0ACB8RLA2</accession>
<name>A0ACB8RLA2_9AGAM</name>
<organism evidence="1 2">
    <name type="scientific">Auriscalpium vulgare</name>
    <dbReference type="NCBI Taxonomy" id="40419"/>
    <lineage>
        <taxon>Eukaryota</taxon>
        <taxon>Fungi</taxon>
        <taxon>Dikarya</taxon>
        <taxon>Basidiomycota</taxon>
        <taxon>Agaricomycotina</taxon>
        <taxon>Agaricomycetes</taxon>
        <taxon>Russulales</taxon>
        <taxon>Auriscalpiaceae</taxon>
        <taxon>Auriscalpium</taxon>
    </lineage>
</organism>